<sequence length="173" mass="19329">RFEVGECSSAPTARPTGGFSADYGFIGTLDAEIRCDPVREIGYGITDVWEDPKEIAKEIPVTNVAELCQRMTNFITTVRQDTNEIYGRLDDAQDDRLLMSGQLNSLRRDRRSHARTARLIKSKARASREAWVHSINANDMARSETQMVALQSQQTPARDPSHPDVSEETSSNS</sequence>
<name>A0A699RJI5_TANCI</name>
<evidence type="ECO:0000256" key="1">
    <source>
        <dbReference type="SAM" id="MobiDB-lite"/>
    </source>
</evidence>
<dbReference type="AlphaFoldDB" id="A0A699RJI5"/>
<accession>A0A699RJI5</accession>
<proteinExistence type="predicted"/>
<gene>
    <name evidence="2" type="ORF">Tci_857548</name>
</gene>
<protein>
    <recommendedName>
        <fullName evidence="3">Reverse transcriptase domain-containing protein</fullName>
    </recommendedName>
</protein>
<dbReference type="EMBL" id="BKCJ011100700">
    <property type="protein sequence ID" value="GFC85578.1"/>
    <property type="molecule type" value="Genomic_DNA"/>
</dbReference>
<evidence type="ECO:0008006" key="3">
    <source>
        <dbReference type="Google" id="ProtNLM"/>
    </source>
</evidence>
<organism evidence="2">
    <name type="scientific">Tanacetum cinerariifolium</name>
    <name type="common">Dalmatian daisy</name>
    <name type="synonym">Chrysanthemum cinerariifolium</name>
    <dbReference type="NCBI Taxonomy" id="118510"/>
    <lineage>
        <taxon>Eukaryota</taxon>
        <taxon>Viridiplantae</taxon>
        <taxon>Streptophyta</taxon>
        <taxon>Embryophyta</taxon>
        <taxon>Tracheophyta</taxon>
        <taxon>Spermatophyta</taxon>
        <taxon>Magnoliopsida</taxon>
        <taxon>eudicotyledons</taxon>
        <taxon>Gunneridae</taxon>
        <taxon>Pentapetalae</taxon>
        <taxon>asterids</taxon>
        <taxon>campanulids</taxon>
        <taxon>Asterales</taxon>
        <taxon>Asteraceae</taxon>
        <taxon>Asteroideae</taxon>
        <taxon>Anthemideae</taxon>
        <taxon>Anthemidinae</taxon>
        <taxon>Tanacetum</taxon>
    </lineage>
</organism>
<feature type="non-terminal residue" evidence="2">
    <location>
        <position position="1"/>
    </location>
</feature>
<feature type="compositionally biased region" description="Polar residues" evidence="1">
    <location>
        <begin position="145"/>
        <end position="156"/>
    </location>
</feature>
<reference evidence="2" key="1">
    <citation type="journal article" date="2019" name="Sci. Rep.">
        <title>Draft genome of Tanacetum cinerariifolium, the natural source of mosquito coil.</title>
        <authorList>
            <person name="Yamashiro T."/>
            <person name="Shiraishi A."/>
            <person name="Satake H."/>
            <person name="Nakayama K."/>
        </authorList>
    </citation>
    <scope>NUCLEOTIDE SEQUENCE</scope>
</reference>
<evidence type="ECO:0000313" key="2">
    <source>
        <dbReference type="EMBL" id="GFC85578.1"/>
    </source>
</evidence>
<feature type="region of interest" description="Disordered" evidence="1">
    <location>
        <begin position="145"/>
        <end position="173"/>
    </location>
</feature>
<comment type="caution">
    <text evidence="2">The sequence shown here is derived from an EMBL/GenBank/DDBJ whole genome shotgun (WGS) entry which is preliminary data.</text>
</comment>